<dbReference type="RefSeq" id="WP_158255201.1">
    <property type="nucleotide sequence ID" value="NZ_FYDG01000001.1"/>
</dbReference>
<organism evidence="1 2">
    <name type="scientific">Rhodoblastus acidophilus</name>
    <name type="common">Rhodopseudomonas acidophila</name>
    <dbReference type="NCBI Taxonomy" id="1074"/>
    <lineage>
        <taxon>Bacteria</taxon>
        <taxon>Pseudomonadati</taxon>
        <taxon>Pseudomonadota</taxon>
        <taxon>Alphaproteobacteria</taxon>
        <taxon>Hyphomicrobiales</taxon>
        <taxon>Rhodoblastaceae</taxon>
        <taxon>Rhodoblastus</taxon>
    </lineage>
</organism>
<evidence type="ECO:0000313" key="1">
    <source>
        <dbReference type="EMBL" id="SNB52131.1"/>
    </source>
</evidence>
<dbReference type="EMBL" id="FYDG01000001">
    <property type="protein sequence ID" value="SNB52131.1"/>
    <property type="molecule type" value="Genomic_DNA"/>
</dbReference>
<dbReference type="OrthoDB" id="8005695at2"/>
<reference evidence="2" key="1">
    <citation type="submission" date="2017-06" db="EMBL/GenBank/DDBJ databases">
        <authorList>
            <person name="Varghese N."/>
            <person name="Submissions S."/>
        </authorList>
    </citation>
    <scope>NUCLEOTIDE SEQUENCE [LARGE SCALE GENOMIC DNA]</scope>
    <source>
        <strain evidence="2">DSM 137</strain>
    </source>
</reference>
<accession>A0A212PYE2</accession>
<dbReference type="Proteomes" id="UP000198418">
    <property type="component" value="Unassembled WGS sequence"/>
</dbReference>
<proteinExistence type="predicted"/>
<name>A0A212PYE2_RHOAC</name>
<protein>
    <submittedName>
        <fullName evidence="1">Uncharacterized protein</fullName>
    </submittedName>
</protein>
<gene>
    <name evidence="1" type="ORF">SAMN06265338_101191</name>
</gene>
<keyword evidence="2" id="KW-1185">Reference proteome</keyword>
<evidence type="ECO:0000313" key="2">
    <source>
        <dbReference type="Proteomes" id="UP000198418"/>
    </source>
</evidence>
<dbReference type="AlphaFoldDB" id="A0A212PYE2"/>
<sequence length="288" mass="30281">MTLLSLRRLWALARTPCWRRRDRTLAAVILAALLLVYSGRLHAQGAAEADAAAAARACIAAKQKGGDLCNDVGACLADYRKRFPNGASRADLDSTAGRLTLGCAFARDEQSFDVAKSCAAAASSACAAQSCLAQYRRDFPTGLHSSEALQLETARLQDCVRESERAKPRAAPSATPLADGDYLGDAAPAPACGVVRQRIDISACGGRIQWRHKAPLAASLPPAPVQWEGEIDASGDLRASVRGNASFVAHGHVGATERRIEMRYPDCASAIGVAITGQLASGCSQKPP</sequence>